<evidence type="ECO:0000256" key="1">
    <source>
        <dbReference type="SAM" id="Phobius"/>
    </source>
</evidence>
<feature type="domain" description="Elapor1/2 galactose binding" evidence="2">
    <location>
        <begin position="53"/>
        <end position="221"/>
    </location>
</feature>
<evidence type="ECO:0000259" key="2">
    <source>
        <dbReference type="Pfam" id="PF23031"/>
    </source>
</evidence>
<dbReference type="Pfam" id="PF23031">
    <property type="entry name" value="GBD_ELAPOR1"/>
    <property type="match status" value="1"/>
</dbReference>
<proteinExistence type="predicted"/>
<keyword evidence="1" id="KW-0472">Membrane</keyword>
<evidence type="ECO:0000313" key="5">
    <source>
        <dbReference type="WBParaSite" id="ACAC_0001380901-mRNA-1"/>
    </source>
</evidence>
<dbReference type="InterPro" id="IPR056608">
    <property type="entry name" value="Elapor1/2_GBD"/>
</dbReference>
<dbReference type="InterPro" id="IPR039181">
    <property type="entry name" value="Elapor1/2"/>
</dbReference>
<keyword evidence="1" id="KW-1133">Transmembrane helix</keyword>
<dbReference type="Gene3D" id="2.10.50.10">
    <property type="entry name" value="Tumor Necrosis Factor Receptor, subunit A, domain 2"/>
    <property type="match status" value="1"/>
</dbReference>
<accession>A0A0K0DPX0</accession>
<dbReference type="SUPFAM" id="SSF57184">
    <property type="entry name" value="Growth factor receptor domain"/>
    <property type="match status" value="1"/>
</dbReference>
<evidence type="ECO:0000313" key="4">
    <source>
        <dbReference type="Proteomes" id="UP000035642"/>
    </source>
</evidence>
<dbReference type="InterPro" id="IPR056607">
    <property type="entry name" value="Elapor1/2_MRH"/>
</dbReference>
<keyword evidence="4" id="KW-1185">Reference proteome</keyword>
<sequence>LSVVQNSDRMEIMVGLPQPARTGYQSGLLTQQTPLIAACHRCPVETIPNYGYQFVQWNTLPPNMVTRCEYISEEISTACNIGEAWLASGTALVSAQSLQRGIAMELELIINEGFSNPLAPRDFTASQHSPVAQFSVVFETSCADSSCVLYMIESPVEQSKTQPYRFLAAFNGSQPRRVWSHSILEPRSARFMVAFLRSGSTSGDDAILDQARILSINVTNTGVYRGVQGGGASRCLPCPKGSFGKCVPCPPGHYMSLGTHECIPCPPNTVVNTTSERIGVESCIKCGQNLHSSDGVACTSDGILTVIRNNRTLNYDLSAWLRKTWTATGVKVFAREGASYYHSFNFSLFSEKVQCKEAYDSNDAFPMNDQSREVVTGAACRLTVLPDIGRNRTKLGFVSPLLILKTFCVFFTMNSFIYTSYTPLVKCSSITEGVEEASRPIDVHFWFDALGATSEACPRGNAYVATARCAPGKKEAEFRLPRTCPDGTCDGCLFHAIVESVQACPVCRAGDYEMIRGECVNGQQTIHYIPDKHCVLTGKEAQSRNDSCSVLSEKEKLMLSTGILAFIILCVAFVVICQRNRRLEYKYTRLVESRSDELPTAETCGLVDDEDDEAADRVIFAKGRRKIFSGRDTDAFFLFPSCSVN</sequence>
<dbReference type="PANTHER" id="PTHR22727">
    <property type="entry name" value="PROTEIN CBG13728"/>
    <property type="match status" value="1"/>
</dbReference>
<dbReference type="SMART" id="SM01411">
    <property type="entry name" value="Ephrin_rec_like"/>
    <property type="match status" value="1"/>
</dbReference>
<protein>
    <submittedName>
        <fullName evidence="5">Ephrin_rec_like domain-containing protein</fullName>
    </submittedName>
</protein>
<dbReference type="GO" id="GO:0016020">
    <property type="term" value="C:membrane"/>
    <property type="evidence" value="ECO:0007669"/>
    <property type="project" value="TreeGrafter"/>
</dbReference>
<dbReference type="STRING" id="6313.A0A0K0DPX0"/>
<keyword evidence="1" id="KW-0812">Transmembrane</keyword>
<dbReference type="Proteomes" id="UP000035642">
    <property type="component" value="Unassembled WGS sequence"/>
</dbReference>
<feature type="domain" description="Elapor1/2 mannose 6-phosphate receptor homology" evidence="3">
    <location>
        <begin position="310"/>
        <end position="507"/>
    </location>
</feature>
<dbReference type="AlphaFoldDB" id="A0A0K0DPX0"/>
<dbReference type="WBParaSite" id="ACAC_0001380901-mRNA-1">
    <property type="protein sequence ID" value="ACAC_0001380901-mRNA-1"/>
    <property type="gene ID" value="ACAC_0001380901"/>
</dbReference>
<evidence type="ECO:0000259" key="3">
    <source>
        <dbReference type="Pfam" id="PF23087"/>
    </source>
</evidence>
<dbReference type="PANTHER" id="PTHR22727:SF15">
    <property type="entry name" value="MRH DOMAIN-CONTAINING PROTEIN"/>
    <property type="match status" value="1"/>
</dbReference>
<name>A0A0K0DPX0_ANGCA</name>
<organism evidence="4 5">
    <name type="scientific">Angiostrongylus cantonensis</name>
    <name type="common">Rat lungworm</name>
    <dbReference type="NCBI Taxonomy" id="6313"/>
    <lineage>
        <taxon>Eukaryota</taxon>
        <taxon>Metazoa</taxon>
        <taxon>Ecdysozoa</taxon>
        <taxon>Nematoda</taxon>
        <taxon>Chromadorea</taxon>
        <taxon>Rhabditida</taxon>
        <taxon>Rhabditina</taxon>
        <taxon>Rhabditomorpha</taxon>
        <taxon>Strongyloidea</taxon>
        <taxon>Metastrongylidae</taxon>
        <taxon>Angiostrongylus</taxon>
    </lineage>
</organism>
<dbReference type="Pfam" id="PF23087">
    <property type="entry name" value="MRH_ELAPOR1_9th"/>
    <property type="match status" value="1"/>
</dbReference>
<feature type="transmembrane region" description="Helical" evidence="1">
    <location>
        <begin position="557"/>
        <end position="577"/>
    </location>
</feature>
<dbReference type="InterPro" id="IPR009030">
    <property type="entry name" value="Growth_fac_rcpt_cys_sf"/>
</dbReference>
<reference evidence="4" key="1">
    <citation type="submission" date="2012-09" db="EMBL/GenBank/DDBJ databases">
        <authorList>
            <person name="Martin A.A."/>
        </authorList>
    </citation>
    <scope>NUCLEOTIDE SEQUENCE</scope>
</reference>
<reference evidence="5" key="2">
    <citation type="submission" date="2017-02" db="UniProtKB">
        <authorList>
            <consortium name="WormBaseParasite"/>
        </authorList>
    </citation>
    <scope>IDENTIFICATION</scope>
</reference>